<evidence type="ECO:0000256" key="9">
    <source>
        <dbReference type="ARBA" id="ARBA00023157"/>
    </source>
</evidence>
<protein>
    <submittedName>
        <fullName evidence="14">Uncharacterized protein</fullName>
    </submittedName>
</protein>
<comment type="caution">
    <text evidence="14">The sequence shown here is derived from an EMBL/GenBank/DDBJ whole genome shotgun (WGS) entry which is preliminary data.</text>
</comment>
<proteinExistence type="predicted"/>
<organism evidence="14 15">
    <name type="scientific">Papaver atlanticum</name>
    <dbReference type="NCBI Taxonomy" id="357466"/>
    <lineage>
        <taxon>Eukaryota</taxon>
        <taxon>Viridiplantae</taxon>
        <taxon>Streptophyta</taxon>
        <taxon>Embryophyta</taxon>
        <taxon>Tracheophyta</taxon>
        <taxon>Spermatophyta</taxon>
        <taxon>Magnoliopsida</taxon>
        <taxon>Ranunculales</taxon>
        <taxon>Papaveraceae</taxon>
        <taxon>Papaveroideae</taxon>
        <taxon>Papaver</taxon>
    </lineage>
</organism>
<keyword evidence="6" id="KW-0067">ATP-binding</keyword>
<dbReference type="InterPro" id="IPR056561">
    <property type="entry name" value="NFP_LYK_LysM1"/>
</dbReference>
<dbReference type="InterPro" id="IPR001245">
    <property type="entry name" value="Ser-Thr/Tyr_kinase_cat_dom"/>
</dbReference>
<dbReference type="GO" id="GO:0005886">
    <property type="term" value="C:plasma membrane"/>
    <property type="evidence" value="ECO:0007669"/>
    <property type="project" value="UniProtKB-SubCell"/>
</dbReference>
<accession>A0AAD4XNR2</accession>
<dbReference type="FunFam" id="1.10.510.10:FF:000468">
    <property type="entry name" value="PTI1-like tyrosine-protein kinase 3"/>
    <property type="match status" value="1"/>
</dbReference>
<evidence type="ECO:0000259" key="12">
    <source>
        <dbReference type="PROSITE" id="PS50011"/>
    </source>
</evidence>
<dbReference type="Pfam" id="PF23472">
    <property type="entry name" value="LysM2_CERK1_LYK3_4_5"/>
    <property type="match status" value="1"/>
</dbReference>
<dbReference type="InterPro" id="IPR000719">
    <property type="entry name" value="Prot_kinase_dom"/>
</dbReference>
<evidence type="ECO:0000313" key="14">
    <source>
        <dbReference type="EMBL" id="KAI3929891.1"/>
    </source>
</evidence>
<keyword evidence="7 10" id="KW-1133">Transmembrane helix</keyword>
<evidence type="ECO:0000259" key="13">
    <source>
        <dbReference type="PROSITE" id="PS51782"/>
    </source>
</evidence>
<keyword evidence="2" id="KW-1003">Cell membrane</keyword>
<dbReference type="SUPFAM" id="SSF54106">
    <property type="entry name" value="LysM domain"/>
    <property type="match status" value="1"/>
</dbReference>
<feature type="domain" description="LysM" evidence="13">
    <location>
        <begin position="183"/>
        <end position="227"/>
    </location>
</feature>
<keyword evidence="5" id="KW-0547">Nucleotide-binding</keyword>
<evidence type="ECO:0000256" key="7">
    <source>
        <dbReference type="ARBA" id="ARBA00022989"/>
    </source>
</evidence>
<dbReference type="GO" id="GO:0005524">
    <property type="term" value="F:ATP binding"/>
    <property type="evidence" value="ECO:0007669"/>
    <property type="project" value="UniProtKB-KW"/>
</dbReference>
<evidence type="ECO:0000256" key="6">
    <source>
        <dbReference type="ARBA" id="ARBA00022840"/>
    </source>
</evidence>
<dbReference type="Proteomes" id="UP001202328">
    <property type="component" value="Unassembled WGS sequence"/>
</dbReference>
<evidence type="ECO:0000256" key="4">
    <source>
        <dbReference type="ARBA" id="ARBA00022729"/>
    </source>
</evidence>
<evidence type="ECO:0000256" key="8">
    <source>
        <dbReference type="ARBA" id="ARBA00023136"/>
    </source>
</evidence>
<evidence type="ECO:0000256" key="1">
    <source>
        <dbReference type="ARBA" id="ARBA00004162"/>
    </source>
</evidence>
<feature type="signal peptide" evidence="11">
    <location>
        <begin position="1"/>
        <end position="22"/>
    </location>
</feature>
<keyword evidence="4 11" id="KW-0732">Signal</keyword>
<evidence type="ECO:0000256" key="11">
    <source>
        <dbReference type="SAM" id="SignalP"/>
    </source>
</evidence>
<evidence type="ECO:0000256" key="5">
    <source>
        <dbReference type="ARBA" id="ARBA00022741"/>
    </source>
</evidence>
<feature type="domain" description="Protein kinase" evidence="12">
    <location>
        <begin position="336"/>
        <end position="620"/>
    </location>
</feature>
<keyword evidence="15" id="KW-1185">Reference proteome</keyword>
<dbReference type="AlphaFoldDB" id="A0AAD4XNR2"/>
<evidence type="ECO:0000313" key="15">
    <source>
        <dbReference type="Proteomes" id="UP001202328"/>
    </source>
</evidence>
<dbReference type="Gene3D" id="3.30.200.20">
    <property type="entry name" value="Phosphorylase Kinase, domain 1"/>
    <property type="match status" value="1"/>
</dbReference>
<dbReference type="InterPro" id="IPR056563">
    <property type="entry name" value="LysM3_LYK4_5"/>
</dbReference>
<evidence type="ECO:0000256" key="3">
    <source>
        <dbReference type="ARBA" id="ARBA00022692"/>
    </source>
</evidence>
<keyword evidence="3 10" id="KW-0812">Transmembrane</keyword>
<dbReference type="PROSITE" id="PS51782">
    <property type="entry name" value="LYSM"/>
    <property type="match status" value="1"/>
</dbReference>
<dbReference type="InterPro" id="IPR018392">
    <property type="entry name" value="LysM"/>
</dbReference>
<evidence type="ECO:0000256" key="2">
    <source>
        <dbReference type="ARBA" id="ARBA00022475"/>
    </source>
</evidence>
<gene>
    <name evidence="14" type="ORF">MKW98_004045</name>
</gene>
<dbReference type="InterPro" id="IPR052611">
    <property type="entry name" value="Plant_RLK_LysM"/>
</dbReference>
<dbReference type="Gene3D" id="3.10.350.10">
    <property type="entry name" value="LysM domain"/>
    <property type="match status" value="1"/>
</dbReference>
<dbReference type="Pfam" id="PF07714">
    <property type="entry name" value="PK_Tyr_Ser-Thr"/>
    <property type="match status" value="1"/>
</dbReference>
<dbReference type="PANTHER" id="PTHR45927">
    <property type="entry name" value="LYSM-DOMAIN RECEPTOR-LIKE KINASE-RELATED"/>
    <property type="match status" value="1"/>
</dbReference>
<dbReference type="CDD" id="cd00118">
    <property type="entry name" value="LysM"/>
    <property type="match status" value="1"/>
</dbReference>
<dbReference type="GO" id="GO:0004672">
    <property type="term" value="F:protein kinase activity"/>
    <property type="evidence" value="ECO:0007669"/>
    <property type="project" value="InterPro"/>
</dbReference>
<evidence type="ECO:0000256" key="10">
    <source>
        <dbReference type="SAM" id="Phobius"/>
    </source>
</evidence>
<sequence length="626" mass="69629">MVSILHFICVFNLVFLTHSILSFQFYDGKDCENLELVDGSNYLCKTNKGTCEAYIVYKTQVKYQSVSAISSLFNLENRTQLLSFNNLNESTSANLHIPRDIIVPVNCSCSGGFSLANFTYTSSSSDNFATVACNVFEGLLKLPVLIKHNPGFNVISNGVEVTVPVRCACPDEIDKKHGVKYLVTYPIVQYDNTSFIAKKFGVPEEKILAANNLDPLATIFPKTVLLIPINGIPVLNLEISPSPDTDPFPASAIPLQKLLHTSRLNNRNLYTLLSVGVLTTALLLIAALMIYVSVGNRWNPLSFYPLSSRSSELSSFSRDFLDGISKLKPSLYNFSLDDLRIATGGFCEDAVIGRSVYRGSIGDTHVAIEQMDSEEETHRVIDILTKINHLNIVRLEGFSHETTPYLVFEYADNGCLRDCLSNTKIAKELTWEKRMQILSDVAVGLHYIHHYTNPPYLHRNVTSKNVLLTTDWRAKISGFKLAKPITRSEDMKQNDIYHESLIMGKLGYLAPEYLHFGLVSLKVDVFAFGIILLELISAKEALVDGCLLKDSVDFLSDDVLENTSGCVEKLKEFMDPTLEGNYPIGDALCLALLAKGCVEEDPHHRPTMNDVLKALSRIVLLPSCLT</sequence>
<dbReference type="SUPFAM" id="SSF56112">
    <property type="entry name" value="Protein kinase-like (PK-like)"/>
    <property type="match status" value="1"/>
</dbReference>
<feature type="transmembrane region" description="Helical" evidence="10">
    <location>
        <begin position="269"/>
        <end position="292"/>
    </location>
</feature>
<dbReference type="PROSITE" id="PS50011">
    <property type="entry name" value="PROTEIN_KINASE_DOM"/>
    <property type="match status" value="1"/>
</dbReference>
<name>A0AAD4XNR2_9MAGN</name>
<dbReference type="Pfam" id="PF23446">
    <property type="entry name" value="LysM1_NFP_LYK"/>
    <property type="match status" value="1"/>
</dbReference>
<dbReference type="Gene3D" id="1.10.510.10">
    <property type="entry name" value="Transferase(Phosphotransferase) domain 1"/>
    <property type="match status" value="1"/>
</dbReference>
<feature type="chain" id="PRO_5042162024" evidence="11">
    <location>
        <begin position="23"/>
        <end position="626"/>
    </location>
</feature>
<dbReference type="InterPro" id="IPR011009">
    <property type="entry name" value="Kinase-like_dom_sf"/>
</dbReference>
<keyword evidence="8 10" id="KW-0472">Membrane</keyword>
<dbReference type="Pfam" id="PF23473">
    <property type="entry name" value="LysM3_LYK4_5"/>
    <property type="match status" value="1"/>
</dbReference>
<dbReference type="EMBL" id="JAJJMB010007553">
    <property type="protein sequence ID" value="KAI3929891.1"/>
    <property type="molecule type" value="Genomic_DNA"/>
</dbReference>
<dbReference type="PANTHER" id="PTHR45927:SF9">
    <property type="entry name" value="FAMILY PROTEIN _ PEPTIDOGLYCAN-BINDING LYSM DOMAIN-CONTAINING PROTEIN, PUTATIVE-RELATED"/>
    <property type="match status" value="1"/>
</dbReference>
<dbReference type="InterPro" id="IPR056562">
    <property type="entry name" value="LysM2_CERK1_LYK3_4_5"/>
</dbReference>
<reference evidence="14" key="1">
    <citation type="submission" date="2022-04" db="EMBL/GenBank/DDBJ databases">
        <title>A functionally conserved STORR gene fusion in Papaver species that diverged 16.8 million years ago.</title>
        <authorList>
            <person name="Catania T."/>
        </authorList>
    </citation>
    <scope>NUCLEOTIDE SEQUENCE</scope>
    <source>
        <strain evidence="14">S-188037</strain>
    </source>
</reference>
<keyword evidence="9" id="KW-1015">Disulfide bond</keyword>
<dbReference type="SMART" id="SM00257">
    <property type="entry name" value="LysM"/>
    <property type="match status" value="1"/>
</dbReference>
<comment type="subcellular location">
    <subcellularLocation>
        <location evidence="1">Cell membrane</location>
        <topology evidence="1">Single-pass membrane protein</topology>
    </subcellularLocation>
</comment>
<dbReference type="InterPro" id="IPR036779">
    <property type="entry name" value="LysM_dom_sf"/>
</dbReference>